<evidence type="ECO:0000313" key="2">
    <source>
        <dbReference type="EMBL" id="KAJ1196942.1"/>
    </source>
</evidence>
<gene>
    <name evidence="2" type="ORF">NDU88_000805</name>
</gene>
<proteinExistence type="predicted"/>
<evidence type="ECO:0000256" key="1">
    <source>
        <dbReference type="SAM" id="MobiDB-lite"/>
    </source>
</evidence>
<dbReference type="EMBL" id="JANPWB010000003">
    <property type="protein sequence ID" value="KAJ1196942.1"/>
    <property type="molecule type" value="Genomic_DNA"/>
</dbReference>
<evidence type="ECO:0000313" key="3">
    <source>
        <dbReference type="Proteomes" id="UP001066276"/>
    </source>
</evidence>
<sequence length="94" mass="9956">MIMEHAWVAHGGSCPTGTPDYLTCSTPPQGTSWRGEAQQTEFSPQAPSSLPPTAPHTCPGNDLFDSLSVSFRSEGSATPEPPRGRSQAIWTAAE</sequence>
<organism evidence="2 3">
    <name type="scientific">Pleurodeles waltl</name>
    <name type="common">Iberian ribbed newt</name>
    <dbReference type="NCBI Taxonomy" id="8319"/>
    <lineage>
        <taxon>Eukaryota</taxon>
        <taxon>Metazoa</taxon>
        <taxon>Chordata</taxon>
        <taxon>Craniata</taxon>
        <taxon>Vertebrata</taxon>
        <taxon>Euteleostomi</taxon>
        <taxon>Amphibia</taxon>
        <taxon>Batrachia</taxon>
        <taxon>Caudata</taxon>
        <taxon>Salamandroidea</taxon>
        <taxon>Salamandridae</taxon>
        <taxon>Pleurodelinae</taxon>
        <taxon>Pleurodeles</taxon>
    </lineage>
</organism>
<dbReference type="Proteomes" id="UP001066276">
    <property type="component" value="Chromosome 2_1"/>
</dbReference>
<comment type="caution">
    <text evidence="2">The sequence shown here is derived from an EMBL/GenBank/DDBJ whole genome shotgun (WGS) entry which is preliminary data.</text>
</comment>
<reference evidence="2" key="1">
    <citation type="journal article" date="2022" name="bioRxiv">
        <title>Sequencing and chromosome-scale assembly of the giantPleurodeles waltlgenome.</title>
        <authorList>
            <person name="Brown T."/>
            <person name="Elewa A."/>
            <person name="Iarovenko S."/>
            <person name="Subramanian E."/>
            <person name="Araus A.J."/>
            <person name="Petzold A."/>
            <person name="Susuki M."/>
            <person name="Suzuki K.-i.T."/>
            <person name="Hayashi T."/>
            <person name="Toyoda A."/>
            <person name="Oliveira C."/>
            <person name="Osipova E."/>
            <person name="Leigh N.D."/>
            <person name="Simon A."/>
            <person name="Yun M.H."/>
        </authorList>
    </citation>
    <scope>NUCLEOTIDE SEQUENCE</scope>
    <source>
        <strain evidence="2">20211129_DDA</strain>
        <tissue evidence="2">Liver</tissue>
    </source>
</reference>
<accession>A0AAV7V6E9</accession>
<keyword evidence="3" id="KW-1185">Reference proteome</keyword>
<feature type="compositionally biased region" description="Polar residues" evidence="1">
    <location>
        <begin position="67"/>
        <end position="76"/>
    </location>
</feature>
<dbReference type="AlphaFoldDB" id="A0AAV7V6E9"/>
<feature type="compositionally biased region" description="Polar residues" evidence="1">
    <location>
        <begin position="25"/>
        <end position="48"/>
    </location>
</feature>
<protein>
    <submittedName>
        <fullName evidence="2">Uncharacterized protein</fullName>
    </submittedName>
</protein>
<feature type="region of interest" description="Disordered" evidence="1">
    <location>
        <begin position="25"/>
        <end position="94"/>
    </location>
</feature>
<name>A0AAV7V6E9_PLEWA</name>